<dbReference type="Gramene" id="ONI17714">
    <property type="protein sequence ID" value="ONI17714"/>
    <property type="gene ID" value="PRUPE_3G176000"/>
</dbReference>
<evidence type="ECO:0000313" key="2">
    <source>
        <dbReference type="Proteomes" id="UP000006882"/>
    </source>
</evidence>
<reference evidence="1 2" key="1">
    <citation type="journal article" date="2013" name="Nat. Genet.">
        <title>The high-quality draft genome of peach (Prunus persica) identifies unique patterns of genetic diversity, domestication and genome evolution.</title>
        <authorList>
            <consortium name="International Peach Genome Initiative"/>
            <person name="Verde I."/>
            <person name="Abbott A.G."/>
            <person name="Scalabrin S."/>
            <person name="Jung S."/>
            <person name="Shu S."/>
            <person name="Marroni F."/>
            <person name="Zhebentyayeva T."/>
            <person name="Dettori M.T."/>
            <person name="Grimwood J."/>
            <person name="Cattonaro F."/>
            <person name="Zuccolo A."/>
            <person name="Rossini L."/>
            <person name="Jenkins J."/>
            <person name="Vendramin E."/>
            <person name="Meisel L.A."/>
            <person name="Decroocq V."/>
            <person name="Sosinski B."/>
            <person name="Prochnik S."/>
            <person name="Mitros T."/>
            <person name="Policriti A."/>
            <person name="Cipriani G."/>
            <person name="Dondini L."/>
            <person name="Ficklin S."/>
            <person name="Goodstein D.M."/>
            <person name="Xuan P."/>
            <person name="Del Fabbro C."/>
            <person name="Aramini V."/>
            <person name="Copetti D."/>
            <person name="Gonzalez S."/>
            <person name="Horner D.S."/>
            <person name="Falchi R."/>
            <person name="Lucas S."/>
            <person name="Mica E."/>
            <person name="Maldonado J."/>
            <person name="Lazzari B."/>
            <person name="Bielenberg D."/>
            <person name="Pirona R."/>
            <person name="Miculan M."/>
            <person name="Barakat A."/>
            <person name="Testolin R."/>
            <person name="Stella A."/>
            <person name="Tartarini S."/>
            <person name="Tonutti P."/>
            <person name="Arus P."/>
            <person name="Orellana A."/>
            <person name="Wells C."/>
            <person name="Main D."/>
            <person name="Vizzotto G."/>
            <person name="Silva H."/>
            <person name="Salamini F."/>
            <person name="Schmutz J."/>
            <person name="Morgante M."/>
            <person name="Rokhsar D.S."/>
        </authorList>
    </citation>
    <scope>NUCLEOTIDE SEQUENCE [LARGE SCALE GENOMIC DNA]</scope>
    <source>
        <strain evidence="2">cv. Nemared</strain>
    </source>
</reference>
<dbReference type="AlphaFoldDB" id="A0A251Q1M5"/>
<dbReference type="GO" id="GO:0004143">
    <property type="term" value="F:ATP-dependent diacylglycerol kinase activity"/>
    <property type="evidence" value="ECO:0000318"/>
    <property type="project" value="GO_Central"/>
</dbReference>
<evidence type="ECO:0008006" key="3">
    <source>
        <dbReference type="Google" id="ProtNLM"/>
    </source>
</evidence>
<dbReference type="PANTHER" id="PTHR11255">
    <property type="entry name" value="DIACYLGLYCEROL KINASE"/>
    <property type="match status" value="1"/>
</dbReference>
<organism evidence="1 2">
    <name type="scientific">Prunus persica</name>
    <name type="common">Peach</name>
    <name type="synonym">Amygdalus persica</name>
    <dbReference type="NCBI Taxonomy" id="3760"/>
    <lineage>
        <taxon>Eukaryota</taxon>
        <taxon>Viridiplantae</taxon>
        <taxon>Streptophyta</taxon>
        <taxon>Embryophyta</taxon>
        <taxon>Tracheophyta</taxon>
        <taxon>Spermatophyta</taxon>
        <taxon>Magnoliopsida</taxon>
        <taxon>eudicotyledons</taxon>
        <taxon>Gunneridae</taxon>
        <taxon>Pentapetalae</taxon>
        <taxon>rosids</taxon>
        <taxon>fabids</taxon>
        <taxon>Rosales</taxon>
        <taxon>Rosaceae</taxon>
        <taxon>Amygdaloideae</taxon>
        <taxon>Amygdaleae</taxon>
        <taxon>Prunus</taxon>
    </lineage>
</organism>
<dbReference type="EMBL" id="CM007653">
    <property type="protein sequence ID" value="ONI17714.1"/>
    <property type="molecule type" value="Genomic_DNA"/>
</dbReference>
<dbReference type="PANTHER" id="PTHR11255:SF29">
    <property type="entry name" value="DIACYLGLYCEROL KINASE"/>
    <property type="match status" value="1"/>
</dbReference>
<gene>
    <name evidence="1" type="ORF">PRUPE_3G176000</name>
</gene>
<evidence type="ECO:0000313" key="1">
    <source>
        <dbReference type="EMBL" id="ONI17714.1"/>
    </source>
</evidence>
<dbReference type="GO" id="GO:0046486">
    <property type="term" value="P:glycerolipid metabolic process"/>
    <property type="evidence" value="ECO:0000318"/>
    <property type="project" value="GO_Central"/>
</dbReference>
<dbReference type="GO" id="GO:0016020">
    <property type="term" value="C:membrane"/>
    <property type="evidence" value="ECO:0000318"/>
    <property type="project" value="GO_Central"/>
</dbReference>
<dbReference type="GO" id="GO:0035556">
    <property type="term" value="P:intracellular signal transduction"/>
    <property type="evidence" value="ECO:0000318"/>
    <property type="project" value="GO_Central"/>
</dbReference>
<keyword evidence="2" id="KW-1185">Reference proteome</keyword>
<dbReference type="STRING" id="3760.A0A251Q1M5"/>
<dbReference type="Proteomes" id="UP000006882">
    <property type="component" value="Chromosome G3"/>
</dbReference>
<proteinExistence type="predicted"/>
<name>A0A251Q1M5_PRUPE</name>
<accession>A0A251Q1M5</accession>
<dbReference type="InterPro" id="IPR037607">
    <property type="entry name" value="DGK"/>
</dbReference>
<sequence>MRIIVVGGDDVINWILGVICDLKLPESPSIAPVPPPTLLKVWRLSYDHYQYGIAASFGWKDISNLSSLRPFLVDVALAKTCRTDSWHCFIRMKHTQSSTSQQQKPHSSFTDRLPHYLHEVRDVGKADIPTLYGRFWYYFMLTAHDPWGDSDDLTSVAIIKVLNHLGQWKVLHIPGCTINSICCLNTPIFRPREDRWFTNNTWDYGKTPKNPSFIDDGRLEVIGSVFQFMDRSRKWTLLDQVQGIRFEFIKGAEGHARWSVDISIDGAPEFDIPAVELVEIEISYQGQVNILAGPNCEARSIHHSKLPVQIEMEKLHSVQIPEANLEH</sequence>
<protein>
    <recommendedName>
        <fullName evidence="3">DAGKc domain-containing protein</fullName>
    </recommendedName>
</protein>